<dbReference type="EMBL" id="VSRL01000017">
    <property type="protein sequence ID" value="NKE56659.1"/>
    <property type="molecule type" value="Genomic_DNA"/>
</dbReference>
<evidence type="ECO:0000313" key="1">
    <source>
        <dbReference type="EMBL" id="NKE56659.1"/>
    </source>
</evidence>
<gene>
    <name evidence="1" type="ORF">FXN61_07370</name>
</gene>
<comment type="caution">
    <text evidence="1">The sequence shown here is derived from an EMBL/GenBank/DDBJ whole genome shotgun (WGS) entry which is preliminary data.</text>
</comment>
<organism evidence="1 2">
    <name type="scientific">Lentzea indica</name>
    <dbReference type="NCBI Taxonomy" id="2604800"/>
    <lineage>
        <taxon>Bacteria</taxon>
        <taxon>Bacillati</taxon>
        <taxon>Actinomycetota</taxon>
        <taxon>Actinomycetes</taxon>
        <taxon>Pseudonocardiales</taxon>
        <taxon>Pseudonocardiaceae</taxon>
        <taxon>Lentzea</taxon>
    </lineage>
</organism>
<proteinExistence type="predicted"/>
<keyword evidence="2" id="KW-1185">Reference proteome</keyword>
<dbReference type="SUPFAM" id="SSF48371">
    <property type="entry name" value="ARM repeat"/>
    <property type="match status" value="1"/>
</dbReference>
<dbReference type="Gene3D" id="1.25.40.290">
    <property type="entry name" value="ARM repeat domains"/>
    <property type="match status" value="1"/>
</dbReference>
<dbReference type="Proteomes" id="UP001515943">
    <property type="component" value="Unassembled WGS sequence"/>
</dbReference>
<evidence type="ECO:0008006" key="3">
    <source>
        <dbReference type="Google" id="ProtNLM"/>
    </source>
</evidence>
<reference evidence="1 2" key="1">
    <citation type="submission" date="2019-08" db="EMBL/GenBank/DDBJ databases">
        <title>Lentzea from Indian Himalayas.</title>
        <authorList>
            <person name="Mandal S."/>
            <person name="Mallick Gupta A."/>
            <person name="Maiti P.K."/>
            <person name="Sarkar J."/>
            <person name="Mandal S."/>
        </authorList>
    </citation>
    <scope>NUCLEOTIDE SEQUENCE [LARGE SCALE GENOMIC DNA]</scope>
    <source>
        <strain evidence="1 2">PSKA42</strain>
    </source>
</reference>
<sequence>MTVARIALKDQFFTREKVELIGGEIERVDSAFRRDEFVAVVVARFPELELKARIDWIAMRLERHLPHDFRRAADVLVRSLPAPADPALSDGDFGDFIYAPYAEYVARRGRTVEDLDFSLTALREITTRFSAEFAIRPFLDAFPDQVLATLLVWTKDEHYHVRRLCSEGTRPRLPWARNLTLSYDVGIPLLDRLFADPTRHVTRSVANHVNDIAKKDPDLALDTLARSRDTGHQRQREMRYVIRHAARTLIRANHPRALDLFG</sequence>
<accession>A0ABX1FCZ7</accession>
<evidence type="ECO:0000313" key="2">
    <source>
        <dbReference type="Proteomes" id="UP001515943"/>
    </source>
</evidence>
<name>A0ABX1FCZ7_9PSEU</name>
<dbReference type="InterPro" id="IPR016024">
    <property type="entry name" value="ARM-type_fold"/>
</dbReference>
<protein>
    <recommendedName>
        <fullName evidence="3">3-methyladenine DNA glycosylase AlkC</fullName>
    </recommendedName>
</protein>